<dbReference type="PROSITE" id="PS51257">
    <property type="entry name" value="PROKAR_LIPOPROTEIN"/>
    <property type="match status" value="1"/>
</dbReference>
<dbReference type="AlphaFoldDB" id="A0A8J3EWI1"/>
<dbReference type="Proteomes" id="UP000626244">
    <property type="component" value="Unassembled WGS sequence"/>
</dbReference>
<dbReference type="SUPFAM" id="SSF54427">
    <property type="entry name" value="NTF2-like"/>
    <property type="match status" value="1"/>
</dbReference>
<protein>
    <recommendedName>
        <fullName evidence="4">DUF4878 domain-containing protein</fullName>
    </recommendedName>
</protein>
<evidence type="ECO:0000313" key="3">
    <source>
        <dbReference type="Proteomes" id="UP000626244"/>
    </source>
</evidence>
<evidence type="ECO:0000256" key="1">
    <source>
        <dbReference type="SAM" id="SignalP"/>
    </source>
</evidence>
<proteinExistence type="predicted"/>
<name>A0A8J3EWI1_9BACI</name>
<reference evidence="3" key="1">
    <citation type="journal article" date="2019" name="Int. J. Syst. Evol. Microbiol.">
        <title>The Global Catalogue of Microorganisms (GCM) 10K type strain sequencing project: providing services to taxonomists for standard genome sequencing and annotation.</title>
        <authorList>
            <consortium name="The Broad Institute Genomics Platform"/>
            <consortium name="The Broad Institute Genome Sequencing Center for Infectious Disease"/>
            <person name="Wu L."/>
            <person name="Ma J."/>
        </authorList>
    </citation>
    <scope>NUCLEOTIDE SEQUENCE [LARGE SCALE GENOMIC DNA]</scope>
    <source>
        <strain evidence="3">CGMCC 1.14993</strain>
    </source>
</reference>
<dbReference type="EMBL" id="BMHB01000001">
    <property type="protein sequence ID" value="GGI11810.1"/>
    <property type="molecule type" value="Genomic_DNA"/>
</dbReference>
<keyword evidence="3" id="KW-1185">Reference proteome</keyword>
<feature type="signal peptide" evidence="1">
    <location>
        <begin position="1"/>
        <end position="19"/>
    </location>
</feature>
<dbReference type="InterPro" id="IPR032710">
    <property type="entry name" value="NTF2-like_dom_sf"/>
</dbReference>
<evidence type="ECO:0000313" key="2">
    <source>
        <dbReference type="EMBL" id="GGI11810.1"/>
    </source>
</evidence>
<feature type="chain" id="PRO_5038647341" description="DUF4878 domain-containing protein" evidence="1">
    <location>
        <begin position="20"/>
        <end position="152"/>
    </location>
</feature>
<comment type="caution">
    <text evidence="2">The sequence shown here is derived from an EMBL/GenBank/DDBJ whole genome shotgun (WGS) entry which is preliminary data.</text>
</comment>
<evidence type="ECO:0008006" key="4">
    <source>
        <dbReference type="Google" id="ProtNLM"/>
    </source>
</evidence>
<dbReference type="RefSeq" id="WP_087999197.1">
    <property type="nucleotide sequence ID" value="NZ_BMHB01000001.1"/>
</dbReference>
<gene>
    <name evidence="2" type="ORF">GCM10007380_09710</name>
</gene>
<organism evidence="2 3">
    <name type="scientific">Gottfriedia solisilvae</name>
    <dbReference type="NCBI Taxonomy" id="1516104"/>
    <lineage>
        <taxon>Bacteria</taxon>
        <taxon>Bacillati</taxon>
        <taxon>Bacillota</taxon>
        <taxon>Bacilli</taxon>
        <taxon>Bacillales</taxon>
        <taxon>Bacillaceae</taxon>
        <taxon>Gottfriedia</taxon>
    </lineage>
</organism>
<keyword evidence="1" id="KW-0732">Signal</keyword>
<dbReference type="OrthoDB" id="6691119at2"/>
<sequence>MKKIINVLCLISVVFTLVACGTSGVSDGKKKNKKLSDEQSIKNFIKLNLEYTQSEDVEAVLSQTDCTTNNCAEFKSTMQNLFETYDLKYELINVKIKDITSNKAEVIITQKTTKLNGPEFRDNQGEFLHTLIKIDNNWKFKNTKVNKVEYLD</sequence>
<accession>A0A8J3EWI1</accession>